<accession>Q07I42</accession>
<protein>
    <submittedName>
        <fullName evidence="2">Uncharacterized protein</fullName>
    </submittedName>
</protein>
<sequence>MLMKGAPQGIGLRPGEAVRASAGCEFGSADQAPASQQSGPQPKAGGTAGLVPQNPVPVKVEARPEWASFSVSRARCGILHAASQTRDPGSALRETGAPDQQRTTPRRGGALRCIRGTVGDSF</sequence>
<name>Q07I42_RHOP5</name>
<gene>
    <name evidence="2" type="ordered locus">RPE_4469</name>
</gene>
<feature type="region of interest" description="Disordered" evidence="1">
    <location>
        <begin position="81"/>
        <end position="109"/>
    </location>
</feature>
<reference evidence="2" key="1">
    <citation type="submission" date="2006-09" db="EMBL/GenBank/DDBJ databases">
        <title>Complete sequence of Rhodopseudomonas palustris BisA53.</title>
        <authorList>
            <consortium name="US DOE Joint Genome Institute"/>
            <person name="Copeland A."/>
            <person name="Lucas S."/>
            <person name="Lapidus A."/>
            <person name="Barry K."/>
            <person name="Detter J.C."/>
            <person name="Glavina del Rio T."/>
            <person name="Hammon N."/>
            <person name="Israni S."/>
            <person name="Dalin E."/>
            <person name="Tice H."/>
            <person name="Pitluck S."/>
            <person name="Chain P."/>
            <person name="Malfatti S."/>
            <person name="Shin M."/>
            <person name="Vergez L."/>
            <person name="Schmutz J."/>
            <person name="Larimer F."/>
            <person name="Land M."/>
            <person name="Hauser L."/>
            <person name="Pelletier D.A."/>
            <person name="Kyrpides N."/>
            <person name="Kim E."/>
            <person name="Harwood C.S."/>
            <person name="Oda Y."/>
            <person name="Richardson P."/>
        </authorList>
    </citation>
    <scope>NUCLEOTIDE SEQUENCE [LARGE SCALE GENOMIC DNA]</scope>
    <source>
        <strain evidence="2">BisA53</strain>
    </source>
</reference>
<organism evidence="2">
    <name type="scientific">Rhodopseudomonas palustris (strain BisA53)</name>
    <dbReference type="NCBI Taxonomy" id="316055"/>
    <lineage>
        <taxon>Bacteria</taxon>
        <taxon>Pseudomonadati</taxon>
        <taxon>Pseudomonadota</taxon>
        <taxon>Alphaproteobacteria</taxon>
        <taxon>Hyphomicrobiales</taxon>
        <taxon>Nitrobacteraceae</taxon>
        <taxon>Rhodopseudomonas</taxon>
    </lineage>
</organism>
<evidence type="ECO:0000256" key="1">
    <source>
        <dbReference type="SAM" id="MobiDB-lite"/>
    </source>
</evidence>
<dbReference type="AlphaFoldDB" id="Q07I42"/>
<feature type="compositionally biased region" description="Low complexity" evidence="1">
    <location>
        <begin position="27"/>
        <end position="42"/>
    </location>
</feature>
<dbReference type="EMBL" id="CP000463">
    <property type="protein sequence ID" value="ABJ08392.1"/>
    <property type="molecule type" value="Genomic_DNA"/>
</dbReference>
<feature type="region of interest" description="Disordered" evidence="1">
    <location>
        <begin position="22"/>
        <end position="54"/>
    </location>
</feature>
<proteinExistence type="predicted"/>
<dbReference type="KEGG" id="rpe:RPE_4469"/>
<dbReference type="HOGENOM" id="CLU_2024958_0_0_5"/>
<evidence type="ECO:0000313" key="2">
    <source>
        <dbReference type="EMBL" id="ABJ08392.1"/>
    </source>
</evidence>